<reference evidence="1" key="1">
    <citation type="submission" date="2015-09" db="EMBL/GenBank/DDBJ databases">
        <title>De novo assembly of Pectinophora gossypiella (Pink Bollworm) gut transcriptome.</title>
        <authorList>
            <person name="Tassone E.E."/>
        </authorList>
    </citation>
    <scope>NUCLEOTIDE SEQUENCE</scope>
</reference>
<evidence type="ECO:0000313" key="1">
    <source>
        <dbReference type="EMBL" id="JAT89131.1"/>
    </source>
</evidence>
<feature type="non-terminal residue" evidence="1">
    <location>
        <position position="99"/>
    </location>
</feature>
<accession>A0A1E1WQN4</accession>
<dbReference type="OrthoDB" id="8194935at2759"/>
<proteinExistence type="predicted"/>
<feature type="non-terminal residue" evidence="1">
    <location>
        <position position="1"/>
    </location>
</feature>
<protein>
    <submittedName>
        <fullName evidence="1">Uncharacterized protein</fullName>
    </submittedName>
</protein>
<sequence>LAMENAEPPVKPSTSNAYGNRQSRLAVNVAAVGSKPACNYCKSTEHKIFSCSKFKLLPIVDRINFVKEKELCNTCLNKHMGKCRYHFRCGQCKLNHNTL</sequence>
<dbReference type="AlphaFoldDB" id="A0A1E1WQN4"/>
<dbReference type="EMBL" id="GDQN01001923">
    <property type="protein sequence ID" value="JAT89131.1"/>
    <property type="molecule type" value="Transcribed_RNA"/>
</dbReference>
<name>A0A1E1WQN4_PECGO</name>
<dbReference type="PANTHER" id="PTHR47331">
    <property type="entry name" value="PHD-TYPE DOMAIN-CONTAINING PROTEIN"/>
    <property type="match status" value="1"/>
</dbReference>
<organism evidence="1">
    <name type="scientific">Pectinophora gossypiella</name>
    <name type="common">Cotton pink bollworm</name>
    <name type="synonym">Depressaria gossypiella</name>
    <dbReference type="NCBI Taxonomy" id="13191"/>
    <lineage>
        <taxon>Eukaryota</taxon>
        <taxon>Metazoa</taxon>
        <taxon>Ecdysozoa</taxon>
        <taxon>Arthropoda</taxon>
        <taxon>Hexapoda</taxon>
        <taxon>Insecta</taxon>
        <taxon>Pterygota</taxon>
        <taxon>Neoptera</taxon>
        <taxon>Endopterygota</taxon>
        <taxon>Lepidoptera</taxon>
        <taxon>Glossata</taxon>
        <taxon>Ditrysia</taxon>
        <taxon>Gelechioidea</taxon>
        <taxon>Gelechiidae</taxon>
        <taxon>Apatetrinae</taxon>
        <taxon>Pectinophora</taxon>
    </lineage>
</organism>
<gene>
    <name evidence="1" type="ORF">g.15447</name>
</gene>
<dbReference type="PANTHER" id="PTHR47331:SF5">
    <property type="entry name" value="RIBONUCLEASE H"/>
    <property type="match status" value="1"/>
</dbReference>